<reference evidence="1" key="2">
    <citation type="journal article" date="2020" name="Microorganisms">
        <title>Osmotic Adaptation and Compatible Solute Biosynthesis of Phototrophic Bacteria as Revealed from Genome Analyses.</title>
        <authorList>
            <person name="Imhoff J.F."/>
            <person name="Rahn T."/>
            <person name="Kunzel S."/>
            <person name="Keller A."/>
            <person name="Neulinger S.C."/>
        </authorList>
    </citation>
    <scope>NUCLEOTIDE SEQUENCE</scope>
    <source>
        <strain evidence="1">DSM 11080</strain>
    </source>
</reference>
<evidence type="ECO:0000313" key="1">
    <source>
        <dbReference type="EMBL" id="MBK1707254.1"/>
    </source>
</evidence>
<organism evidence="1 2">
    <name type="scientific">Halochromatium glycolicum</name>
    <dbReference type="NCBI Taxonomy" id="85075"/>
    <lineage>
        <taxon>Bacteria</taxon>
        <taxon>Pseudomonadati</taxon>
        <taxon>Pseudomonadota</taxon>
        <taxon>Gammaproteobacteria</taxon>
        <taxon>Chromatiales</taxon>
        <taxon>Chromatiaceae</taxon>
        <taxon>Halochromatium</taxon>
    </lineage>
</organism>
<comment type="caution">
    <text evidence="1">The sequence shown here is derived from an EMBL/GenBank/DDBJ whole genome shotgun (WGS) entry which is preliminary data.</text>
</comment>
<protein>
    <submittedName>
        <fullName evidence="1">Uncharacterized protein</fullName>
    </submittedName>
</protein>
<reference evidence="1" key="1">
    <citation type="submission" date="2017-08" db="EMBL/GenBank/DDBJ databases">
        <authorList>
            <person name="Imhoff J.F."/>
            <person name="Rahn T."/>
            <person name="Kuenzel S."/>
            <person name="Neulinger S.C."/>
        </authorList>
    </citation>
    <scope>NUCLEOTIDE SEQUENCE</scope>
    <source>
        <strain evidence="1">DSM 11080</strain>
    </source>
</reference>
<proteinExistence type="predicted"/>
<accession>A0AAJ0XBS4</accession>
<dbReference type="Gene3D" id="1.20.120.1490">
    <property type="match status" value="1"/>
</dbReference>
<gene>
    <name evidence="1" type="ORF">CKO40_22655</name>
</gene>
<name>A0AAJ0XBS4_9GAMM</name>
<dbReference type="AlphaFoldDB" id="A0AAJ0XBS4"/>
<dbReference type="EMBL" id="NRSJ01000075">
    <property type="protein sequence ID" value="MBK1707254.1"/>
    <property type="molecule type" value="Genomic_DNA"/>
</dbReference>
<sequence length="120" mass="13943">MVSELVTLPHPMRLIRRDPQRFGVSPEQMERLRREIMEVYPPQLQQRVQAAWSLERSIRRAVLDQGQDSAAVAEQLDELMRLKRETADIRIEGLNRFRTLLEPEQYRAVMTASAEASGAR</sequence>
<evidence type="ECO:0000313" key="2">
    <source>
        <dbReference type="Proteomes" id="UP001296776"/>
    </source>
</evidence>
<keyword evidence="2" id="KW-1185">Reference proteome</keyword>
<dbReference type="Proteomes" id="UP001296776">
    <property type="component" value="Unassembled WGS sequence"/>
</dbReference>